<evidence type="ECO:0000313" key="3">
    <source>
        <dbReference type="Proteomes" id="UP000830401"/>
    </source>
</evidence>
<reference evidence="2" key="1">
    <citation type="submission" date="2022-04" db="EMBL/GenBank/DDBJ databases">
        <title>Hymenobacter sp. isolated from the air.</title>
        <authorList>
            <person name="Won M."/>
            <person name="Lee C.-M."/>
            <person name="Woen H.-Y."/>
            <person name="Kwon S.-W."/>
        </authorList>
    </citation>
    <scope>NUCLEOTIDE SEQUENCE</scope>
    <source>
        <strain evidence="2">5420S-77</strain>
    </source>
</reference>
<evidence type="ECO:0000259" key="1">
    <source>
        <dbReference type="Pfam" id="PF26115"/>
    </source>
</evidence>
<feature type="domain" description="GAPS4 PD-(D/E)XK nuclease" evidence="1">
    <location>
        <begin position="1"/>
        <end position="165"/>
    </location>
</feature>
<evidence type="ECO:0000313" key="2">
    <source>
        <dbReference type="EMBL" id="UOQ64472.1"/>
    </source>
</evidence>
<dbReference type="InterPro" id="IPR058873">
    <property type="entry name" value="PDDEXK_GAPS4"/>
</dbReference>
<keyword evidence="3" id="KW-1185">Reference proteome</keyword>
<gene>
    <name evidence="2" type="ORF">MUN86_12820</name>
</gene>
<sequence length="308" mass="35939">MGETSKKRGEFGEDIVERLLTLIGWDNLLTGRDLECFNPIEHSISTRDRANHGVDFIYQYDCPLFSDTQMFILTSSKFNDKYPSNPTSKFKAHLRDIAYALDCFKKSSIRSKLKNTDIRYTCKQTGVIFWLDNSSSYDNVLERLTDFKIDDSLQFDTVYLVDNHRARFIHDTITFAKRQFSGKTVEFFHPTTGFNNTVKNRISSSDTLPVQYINSSILPLKVIDDESEYLIINCIDKFEEDTLRKLLSLSQKLTENWGQKVYILFPDFNHDMYSSTVEDIKLELKDKRFAKKVIVSSFNITFRTVEQF</sequence>
<proteinExistence type="predicted"/>
<accession>A0ABY4G0U1</accession>
<dbReference type="Pfam" id="PF26115">
    <property type="entry name" value="PDDEXK_GAPS4"/>
    <property type="match status" value="1"/>
</dbReference>
<organism evidence="2 3">
    <name type="scientific">Hymenobacter volaticus</name>
    <dbReference type="NCBI Taxonomy" id="2932254"/>
    <lineage>
        <taxon>Bacteria</taxon>
        <taxon>Pseudomonadati</taxon>
        <taxon>Bacteroidota</taxon>
        <taxon>Cytophagia</taxon>
        <taxon>Cytophagales</taxon>
        <taxon>Hymenobacteraceae</taxon>
        <taxon>Hymenobacter</taxon>
    </lineage>
</organism>
<name>A0ABY4G0U1_9BACT</name>
<dbReference type="EMBL" id="CP095061">
    <property type="protein sequence ID" value="UOQ64472.1"/>
    <property type="molecule type" value="Genomic_DNA"/>
</dbReference>
<protein>
    <recommendedName>
        <fullName evidence="1">GAPS4 PD-(D/E)XK nuclease domain-containing protein</fullName>
    </recommendedName>
</protein>
<dbReference type="Proteomes" id="UP000830401">
    <property type="component" value="Chromosome"/>
</dbReference>
<dbReference type="RefSeq" id="WP_245118316.1">
    <property type="nucleotide sequence ID" value="NZ_CP095061.1"/>
</dbReference>